<evidence type="ECO:0000313" key="2">
    <source>
        <dbReference type="EMBL" id="CAD1477862.1"/>
    </source>
</evidence>
<reference evidence="2" key="1">
    <citation type="submission" date="2020-07" db="EMBL/GenBank/DDBJ databases">
        <authorList>
            <person name="Nazaruddin N."/>
        </authorList>
    </citation>
    <scope>NUCLEOTIDE SEQUENCE</scope>
</reference>
<feature type="region of interest" description="Disordered" evidence="1">
    <location>
        <begin position="62"/>
        <end position="87"/>
    </location>
</feature>
<dbReference type="Proteomes" id="UP000752696">
    <property type="component" value="Unassembled WGS sequence"/>
</dbReference>
<name>A0A6V7HD16_9HYME</name>
<accession>A0A6V7HD16</accession>
<gene>
    <name evidence="2" type="ORF">MHI_LOCUS760227</name>
</gene>
<sequence length="87" mass="9204">FNDCCHSSGDGSADVAARYPVLIAIIKYKRYKTQLHSVETPIAEAKISMYVLGGVPITLTGSKAPRTAESNGSQSVGSKDCTLTRNG</sequence>
<comment type="caution">
    <text evidence="2">The sequence shown here is derived from an EMBL/GenBank/DDBJ whole genome shotgun (WGS) entry which is preliminary data.</text>
</comment>
<protein>
    <submittedName>
        <fullName evidence="2">Uncharacterized protein</fullName>
    </submittedName>
</protein>
<feature type="compositionally biased region" description="Polar residues" evidence="1">
    <location>
        <begin position="68"/>
        <end position="87"/>
    </location>
</feature>
<organism evidence="2 3">
    <name type="scientific">Heterotrigona itama</name>
    <dbReference type="NCBI Taxonomy" id="395501"/>
    <lineage>
        <taxon>Eukaryota</taxon>
        <taxon>Metazoa</taxon>
        <taxon>Ecdysozoa</taxon>
        <taxon>Arthropoda</taxon>
        <taxon>Hexapoda</taxon>
        <taxon>Insecta</taxon>
        <taxon>Pterygota</taxon>
        <taxon>Neoptera</taxon>
        <taxon>Endopterygota</taxon>
        <taxon>Hymenoptera</taxon>
        <taxon>Apocrita</taxon>
        <taxon>Aculeata</taxon>
        <taxon>Apoidea</taxon>
        <taxon>Anthophila</taxon>
        <taxon>Apidae</taxon>
        <taxon>Heterotrigona</taxon>
    </lineage>
</organism>
<proteinExistence type="predicted"/>
<evidence type="ECO:0000256" key="1">
    <source>
        <dbReference type="SAM" id="MobiDB-lite"/>
    </source>
</evidence>
<keyword evidence="3" id="KW-1185">Reference proteome</keyword>
<feature type="non-terminal residue" evidence="2">
    <location>
        <position position="87"/>
    </location>
</feature>
<dbReference type="AlphaFoldDB" id="A0A6V7HD16"/>
<dbReference type="EMBL" id="CAJDYZ010010340">
    <property type="protein sequence ID" value="CAD1477862.1"/>
    <property type="molecule type" value="Genomic_DNA"/>
</dbReference>
<evidence type="ECO:0000313" key="3">
    <source>
        <dbReference type="Proteomes" id="UP000752696"/>
    </source>
</evidence>